<keyword evidence="4" id="KW-0804">Transcription</keyword>
<evidence type="ECO:0000313" key="8">
    <source>
        <dbReference type="EMBL" id="KAK4603644.1"/>
    </source>
</evidence>
<feature type="domain" description="TF-B3" evidence="7">
    <location>
        <begin position="229"/>
        <end position="327"/>
    </location>
</feature>
<keyword evidence="5" id="KW-0539">Nucleus</keyword>
<organism evidence="8 9">
    <name type="scientific">Quercus rubra</name>
    <name type="common">Northern red oak</name>
    <name type="synonym">Quercus borealis</name>
    <dbReference type="NCBI Taxonomy" id="3512"/>
    <lineage>
        <taxon>Eukaryota</taxon>
        <taxon>Viridiplantae</taxon>
        <taxon>Streptophyta</taxon>
        <taxon>Embryophyta</taxon>
        <taxon>Tracheophyta</taxon>
        <taxon>Spermatophyta</taxon>
        <taxon>Magnoliopsida</taxon>
        <taxon>eudicotyledons</taxon>
        <taxon>Gunneridae</taxon>
        <taxon>Pentapetalae</taxon>
        <taxon>rosids</taxon>
        <taxon>fabids</taxon>
        <taxon>Fagales</taxon>
        <taxon>Fagaceae</taxon>
        <taxon>Quercus</taxon>
    </lineage>
</organism>
<evidence type="ECO:0000313" key="9">
    <source>
        <dbReference type="Proteomes" id="UP001324115"/>
    </source>
</evidence>
<dbReference type="GO" id="GO:0003677">
    <property type="term" value="F:DNA binding"/>
    <property type="evidence" value="ECO:0007669"/>
    <property type="project" value="UniProtKB-KW"/>
</dbReference>
<feature type="domain" description="TF-B3" evidence="7">
    <location>
        <begin position="431"/>
        <end position="536"/>
    </location>
</feature>
<dbReference type="SUPFAM" id="SSF101936">
    <property type="entry name" value="DNA-binding pseudobarrel domain"/>
    <property type="match status" value="3"/>
</dbReference>
<dbReference type="Proteomes" id="UP001324115">
    <property type="component" value="Unassembled WGS sequence"/>
</dbReference>
<dbReference type="InterPro" id="IPR003340">
    <property type="entry name" value="B3_DNA-bd"/>
</dbReference>
<name>A0AAN7G9M8_QUERU</name>
<keyword evidence="9" id="KW-1185">Reference proteome</keyword>
<dbReference type="PROSITE" id="PS50863">
    <property type="entry name" value="B3"/>
    <property type="match status" value="3"/>
</dbReference>
<dbReference type="AlphaFoldDB" id="A0AAN7G9M8"/>
<dbReference type="SMART" id="SM01019">
    <property type="entry name" value="B3"/>
    <property type="match status" value="3"/>
</dbReference>
<protein>
    <recommendedName>
        <fullName evidence="7">TF-B3 domain-containing protein</fullName>
    </recommendedName>
</protein>
<reference evidence="8 9" key="1">
    <citation type="journal article" date="2023" name="G3 (Bethesda)">
        <title>A haplotype-resolved chromosome-scale genome for Quercus rubra L. provides insights into the genetics of adaptive traits for red oak species.</title>
        <authorList>
            <person name="Kapoor B."/>
            <person name="Jenkins J."/>
            <person name="Schmutz J."/>
            <person name="Zhebentyayeva T."/>
            <person name="Kuelheim C."/>
            <person name="Coggeshall M."/>
            <person name="Heim C."/>
            <person name="Lasky J.R."/>
            <person name="Leites L."/>
            <person name="Islam-Faridi N."/>
            <person name="Romero-Severson J."/>
            <person name="DeLeo V.L."/>
            <person name="Lucas S.M."/>
            <person name="Lazic D."/>
            <person name="Gailing O."/>
            <person name="Carlson J."/>
            <person name="Staton M."/>
        </authorList>
    </citation>
    <scope>NUCLEOTIDE SEQUENCE [LARGE SCALE GENOMIC DNA]</scope>
    <source>
        <strain evidence="8">Pseudo-F2</strain>
    </source>
</reference>
<feature type="domain" description="TF-B3" evidence="7">
    <location>
        <begin position="22"/>
        <end position="115"/>
    </location>
</feature>
<sequence length="537" mass="60971">MTFQWRRDNEDGPADLTTKAPHFFKIVMPQILQEGKLRIPKKFISKYGVDLSNMAFLTVPNGTKWKVKMTKRDGEVWFQNGWCEFASCHALTLGHLLVFRYEGNSHFYVLIFDATATEIDYPLDDQHQVCRMEDVERDDIDNSLEIVDGFMPSRKTREKSLLPCPLPHKRAKTNPRSSPLTEPHFSAEECSGATKRCPKSEIIERTLSASEKDRALQRVRAFESKNPFFMVVMQPSYVYPGNSLSISSSFAKKYMRKMSGEFVILRSFNGGTWSVKLSFYEAQTNAKFRQGWRKFARDNKLKVGDVCIFELINGVEVAFKVSIFRAANDIDCPLLNGLAHGVGRNRVGRKSSPLVKPEFDCNLDDVSLSCDQCPAKDGGVGMSTNRRRLKAKALVKNQEYKALEKKQELMITNGKAENLVRANAFKSDNPLFMVIMQPSYIRKGGMTLPHGIINYLLRKGFITKGGVLTVKLQVVDRLWLVKLHAYEGMYRSSSCKLSAGWSAFATENALRVGDACVFELIMRDDVVLKVHIFRCLD</sequence>
<evidence type="ECO:0000256" key="1">
    <source>
        <dbReference type="ARBA" id="ARBA00004123"/>
    </source>
</evidence>
<dbReference type="GO" id="GO:0005634">
    <property type="term" value="C:nucleus"/>
    <property type="evidence" value="ECO:0007669"/>
    <property type="project" value="UniProtKB-SubCell"/>
</dbReference>
<evidence type="ECO:0000259" key="7">
    <source>
        <dbReference type="PROSITE" id="PS50863"/>
    </source>
</evidence>
<dbReference type="PANTHER" id="PTHR31391:SF81">
    <property type="entry name" value="TF-B3 DOMAIN-CONTAINING PROTEIN"/>
    <property type="match status" value="1"/>
</dbReference>
<dbReference type="InterPro" id="IPR015300">
    <property type="entry name" value="DNA-bd_pseudobarrel_sf"/>
</dbReference>
<dbReference type="Pfam" id="PF02362">
    <property type="entry name" value="B3"/>
    <property type="match status" value="3"/>
</dbReference>
<dbReference type="CDD" id="cd10017">
    <property type="entry name" value="B3_DNA"/>
    <property type="match status" value="3"/>
</dbReference>
<proteinExistence type="predicted"/>
<dbReference type="Gene3D" id="2.40.330.10">
    <property type="entry name" value="DNA-binding pseudobarrel domain"/>
    <property type="match status" value="3"/>
</dbReference>
<keyword evidence="3" id="KW-0238">DNA-binding</keyword>
<keyword evidence="2" id="KW-0805">Transcription regulation</keyword>
<evidence type="ECO:0000256" key="5">
    <source>
        <dbReference type="ARBA" id="ARBA00023242"/>
    </source>
</evidence>
<feature type="region of interest" description="Disordered" evidence="6">
    <location>
        <begin position="164"/>
        <end position="185"/>
    </location>
</feature>
<dbReference type="EMBL" id="JAXUIC010000002">
    <property type="protein sequence ID" value="KAK4603644.1"/>
    <property type="molecule type" value="Genomic_DNA"/>
</dbReference>
<gene>
    <name evidence="8" type="ORF">RGQ29_012237</name>
</gene>
<comment type="subcellular location">
    <subcellularLocation>
        <location evidence="1">Nucleus</location>
    </subcellularLocation>
</comment>
<evidence type="ECO:0000256" key="4">
    <source>
        <dbReference type="ARBA" id="ARBA00023163"/>
    </source>
</evidence>
<dbReference type="InterPro" id="IPR044837">
    <property type="entry name" value="REM16-like"/>
</dbReference>
<evidence type="ECO:0000256" key="2">
    <source>
        <dbReference type="ARBA" id="ARBA00023015"/>
    </source>
</evidence>
<accession>A0AAN7G9M8</accession>
<comment type="caution">
    <text evidence="8">The sequence shown here is derived from an EMBL/GenBank/DDBJ whole genome shotgun (WGS) entry which is preliminary data.</text>
</comment>
<dbReference type="PANTHER" id="PTHR31391">
    <property type="entry name" value="B3 DOMAIN-CONTAINING PROTEIN OS11G0197600-RELATED"/>
    <property type="match status" value="1"/>
</dbReference>
<evidence type="ECO:0000256" key="6">
    <source>
        <dbReference type="SAM" id="MobiDB-lite"/>
    </source>
</evidence>
<evidence type="ECO:0000256" key="3">
    <source>
        <dbReference type="ARBA" id="ARBA00023125"/>
    </source>
</evidence>